<dbReference type="Proteomes" id="UP001479520">
    <property type="component" value="Chromosome"/>
</dbReference>
<dbReference type="Gene3D" id="3.40.30.10">
    <property type="entry name" value="Glutaredoxin"/>
    <property type="match status" value="1"/>
</dbReference>
<dbReference type="CDD" id="cd02966">
    <property type="entry name" value="TlpA_like_family"/>
    <property type="match status" value="1"/>
</dbReference>
<keyword evidence="8" id="KW-1185">Reference proteome</keyword>
<reference evidence="7 8" key="1">
    <citation type="submission" date="2024-04" db="EMBL/GenBank/DDBJ databases">
        <title>Dissimilatory iodate-reducing microorganisms contribute to the enrichment of iodine in groundwater.</title>
        <authorList>
            <person name="Jiang Z."/>
        </authorList>
    </citation>
    <scope>NUCLEOTIDE SEQUENCE [LARGE SCALE GENOMIC DNA]</scope>
    <source>
        <strain evidence="7 8">NCP973</strain>
    </source>
</reference>
<dbReference type="PROSITE" id="PS00194">
    <property type="entry name" value="THIOREDOXIN_1"/>
    <property type="match status" value="1"/>
</dbReference>
<dbReference type="InterPro" id="IPR036249">
    <property type="entry name" value="Thioredoxin-like_sf"/>
</dbReference>
<evidence type="ECO:0000256" key="5">
    <source>
        <dbReference type="SAM" id="SignalP"/>
    </source>
</evidence>
<accession>A0ABZ2XGE2</accession>
<dbReference type="InterPro" id="IPR017937">
    <property type="entry name" value="Thioredoxin_CS"/>
</dbReference>
<proteinExistence type="predicted"/>
<evidence type="ECO:0000256" key="4">
    <source>
        <dbReference type="ARBA" id="ARBA00023284"/>
    </source>
</evidence>
<evidence type="ECO:0000259" key="6">
    <source>
        <dbReference type="PROSITE" id="PS51352"/>
    </source>
</evidence>
<dbReference type="PANTHER" id="PTHR42852:SF6">
    <property type="entry name" value="THIOL:DISULFIDE INTERCHANGE PROTEIN DSBE"/>
    <property type="match status" value="1"/>
</dbReference>
<keyword evidence="2" id="KW-0201">Cytochrome c-type biogenesis</keyword>
<dbReference type="Pfam" id="PF08534">
    <property type="entry name" value="Redoxin"/>
    <property type="match status" value="1"/>
</dbReference>
<evidence type="ECO:0000313" key="8">
    <source>
        <dbReference type="Proteomes" id="UP001479520"/>
    </source>
</evidence>
<feature type="signal peptide" evidence="5">
    <location>
        <begin position="1"/>
        <end position="19"/>
    </location>
</feature>
<dbReference type="PANTHER" id="PTHR42852">
    <property type="entry name" value="THIOL:DISULFIDE INTERCHANGE PROTEIN DSBE"/>
    <property type="match status" value="1"/>
</dbReference>
<name>A0ABZ2XGE2_9RHOO</name>
<dbReference type="RefSeq" id="WP_028995485.1">
    <property type="nucleotide sequence ID" value="NZ_CP151406.1"/>
</dbReference>
<sequence length="167" mass="18236">MKKLLAALLLSLSAALVSAQEAPNSAPFFATTLLDPDEKPVAMATYRGKPLVVNFWARWCPPCRAEIPELNEFRKHHGGKIEVLGIAVEDTSEADGVKAFARDFPIRYPVFLAGGSDGTRLMRTLGNPTGGLPYTLFIDRRGRVVGHKVGMLRQRDLDAVAPRLLAP</sequence>
<organism evidence="7 8">
    <name type="scientific">Azonexus hydrophilus</name>
    <dbReference type="NCBI Taxonomy" id="418702"/>
    <lineage>
        <taxon>Bacteria</taxon>
        <taxon>Pseudomonadati</taxon>
        <taxon>Pseudomonadota</taxon>
        <taxon>Betaproteobacteria</taxon>
        <taxon>Rhodocyclales</taxon>
        <taxon>Azonexaceae</taxon>
        <taxon>Azonexus</taxon>
    </lineage>
</organism>
<feature type="domain" description="Thioredoxin" evidence="6">
    <location>
        <begin position="8"/>
        <end position="167"/>
    </location>
</feature>
<dbReference type="PROSITE" id="PS51352">
    <property type="entry name" value="THIOREDOXIN_2"/>
    <property type="match status" value="1"/>
</dbReference>
<feature type="chain" id="PRO_5047432333" evidence="5">
    <location>
        <begin position="20"/>
        <end position="167"/>
    </location>
</feature>
<dbReference type="InterPro" id="IPR050553">
    <property type="entry name" value="Thioredoxin_ResA/DsbE_sf"/>
</dbReference>
<dbReference type="InterPro" id="IPR013740">
    <property type="entry name" value="Redoxin"/>
</dbReference>
<evidence type="ECO:0000313" key="7">
    <source>
        <dbReference type="EMBL" id="WZJ20460.1"/>
    </source>
</evidence>
<keyword evidence="3" id="KW-1015">Disulfide bond</keyword>
<dbReference type="EMBL" id="CP151406">
    <property type="protein sequence ID" value="WZJ20460.1"/>
    <property type="molecule type" value="Genomic_DNA"/>
</dbReference>
<keyword evidence="5" id="KW-0732">Signal</keyword>
<evidence type="ECO:0000256" key="3">
    <source>
        <dbReference type="ARBA" id="ARBA00023157"/>
    </source>
</evidence>
<gene>
    <name evidence="7" type="ORF">AADV58_10895</name>
</gene>
<keyword evidence="4" id="KW-0676">Redox-active center</keyword>
<comment type="subcellular location">
    <subcellularLocation>
        <location evidence="1">Cell envelope</location>
    </subcellularLocation>
</comment>
<evidence type="ECO:0000256" key="2">
    <source>
        <dbReference type="ARBA" id="ARBA00022748"/>
    </source>
</evidence>
<protein>
    <submittedName>
        <fullName evidence="7">TlpA disulfide reductase family protein</fullName>
    </submittedName>
</protein>
<dbReference type="SUPFAM" id="SSF52833">
    <property type="entry name" value="Thioredoxin-like"/>
    <property type="match status" value="1"/>
</dbReference>
<evidence type="ECO:0000256" key="1">
    <source>
        <dbReference type="ARBA" id="ARBA00004196"/>
    </source>
</evidence>
<dbReference type="InterPro" id="IPR013766">
    <property type="entry name" value="Thioredoxin_domain"/>
</dbReference>